<comment type="similarity">
    <text evidence="1">Belongs to the NAD(P)H dehydrogenase (quinone) family.</text>
</comment>
<organism evidence="4 5">
    <name type="scientific">Streptomyces albidochromogenes</name>
    <dbReference type="NCBI Taxonomy" id="329524"/>
    <lineage>
        <taxon>Bacteria</taxon>
        <taxon>Bacillati</taxon>
        <taxon>Actinomycetota</taxon>
        <taxon>Actinomycetes</taxon>
        <taxon>Kitasatosporales</taxon>
        <taxon>Streptomycetaceae</taxon>
        <taxon>Streptomyces</taxon>
    </lineage>
</organism>
<dbReference type="PANTHER" id="PTHR10204">
    <property type="entry name" value="NAD P H OXIDOREDUCTASE-RELATED"/>
    <property type="match status" value="1"/>
</dbReference>
<accession>A0ABW6FL05</accession>
<evidence type="ECO:0000259" key="3">
    <source>
        <dbReference type="Pfam" id="PF02525"/>
    </source>
</evidence>
<name>A0ABW6FL05_9ACTN</name>
<proteinExistence type="inferred from homology"/>
<comment type="caution">
    <text evidence="4">The sequence shown here is derived from an EMBL/GenBank/DDBJ whole genome shotgun (WGS) entry which is preliminary data.</text>
</comment>
<dbReference type="Gene3D" id="3.40.50.360">
    <property type="match status" value="1"/>
</dbReference>
<dbReference type="EC" id="1.6.99.-" evidence="4"/>
<dbReference type="InterPro" id="IPR051545">
    <property type="entry name" value="NAD(P)H_dehydrogenase_qn"/>
</dbReference>
<dbReference type="InterPro" id="IPR003680">
    <property type="entry name" value="Flavodoxin_fold"/>
</dbReference>
<dbReference type="GO" id="GO:0016491">
    <property type="term" value="F:oxidoreductase activity"/>
    <property type="evidence" value="ECO:0007669"/>
    <property type="project" value="UniProtKB-KW"/>
</dbReference>
<protein>
    <submittedName>
        <fullName evidence="4">NAD(P)H oxidoreductase</fullName>
        <ecNumber evidence="4">1.6.99.-</ecNumber>
    </submittedName>
</protein>
<evidence type="ECO:0000313" key="5">
    <source>
        <dbReference type="Proteomes" id="UP001598448"/>
    </source>
</evidence>
<dbReference type="RefSeq" id="WP_386714122.1">
    <property type="nucleotide sequence ID" value="NZ_JBHXIJ010000095.1"/>
</dbReference>
<sequence length="190" mass="21469">MSRHALLVVAHPRSDSLTAQLAEQARVRLLADGFGVDVLDLHAEGFDPRTEPADEPDWADREKEYSPEVRAHMRRVEAADTIVVVFPLWWFGLPAVLKGWIDRVWNHGFAYGRSVPRLRGKRMLWLTLVSYEERQFVELGWDEVVGRLLRAGISEFCGIEDARVHFVYDSLKVGAGALKEADAALDAFGK</sequence>
<keyword evidence="5" id="KW-1185">Reference proteome</keyword>
<feature type="domain" description="Flavodoxin-like fold" evidence="3">
    <location>
        <begin position="4"/>
        <end position="186"/>
    </location>
</feature>
<dbReference type="InterPro" id="IPR029039">
    <property type="entry name" value="Flavoprotein-like_sf"/>
</dbReference>
<dbReference type="EMBL" id="JBHXIJ010000095">
    <property type="protein sequence ID" value="MFD5100371.1"/>
    <property type="molecule type" value="Genomic_DNA"/>
</dbReference>
<evidence type="ECO:0000256" key="1">
    <source>
        <dbReference type="ARBA" id="ARBA00006252"/>
    </source>
</evidence>
<dbReference type="Pfam" id="PF02525">
    <property type="entry name" value="Flavodoxin_2"/>
    <property type="match status" value="1"/>
</dbReference>
<dbReference type="PANTHER" id="PTHR10204:SF34">
    <property type="entry name" value="NAD(P)H DEHYDROGENASE [QUINONE] 1 ISOFORM 1"/>
    <property type="match status" value="1"/>
</dbReference>
<dbReference type="SUPFAM" id="SSF52218">
    <property type="entry name" value="Flavoproteins"/>
    <property type="match status" value="1"/>
</dbReference>
<dbReference type="NCBIfam" id="NF007280">
    <property type="entry name" value="PRK09739.1"/>
    <property type="match status" value="1"/>
</dbReference>
<gene>
    <name evidence="4" type="ORF">ACFWJN_15620</name>
</gene>
<reference evidence="4 5" key="1">
    <citation type="submission" date="2024-09" db="EMBL/GenBank/DDBJ databases">
        <title>The Natural Products Discovery Center: Release of the First 8490 Sequenced Strains for Exploring Actinobacteria Biosynthetic Diversity.</title>
        <authorList>
            <person name="Kalkreuter E."/>
            <person name="Kautsar S.A."/>
            <person name="Yang D."/>
            <person name="Bader C.D."/>
            <person name="Teijaro C.N."/>
            <person name="Fluegel L."/>
            <person name="Davis C.M."/>
            <person name="Simpson J.R."/>
            <person name="Lauterbach L."/>
            <person name="Steele A.D."/>
            <person name="Gui C."/>
            <person name="Meng S."/>
            <person name="Li G."/>
            <person name="Viehrig K."/>
            <person name="Ye F."/>
            <person name="Su P."/>
            <person name="Kiefer A.F."/>
            <person name="Nichols A."/>
            <person name="Cepeda A.J."/>
            <person name="Yan W."/>
            <person name="Fan B."/>
            <person name="Jiang Y."/>
            <person name="Adhikari A."/>
            <person name="Zheng C.-J."/>
            <person name="Schuster L."/>
            <person name="Cowan T.M."/>
            <person name="Smanski M.J."/>
            <person name="Chevrette M.G."/>
            <person name="De Carvalho L.P.S."/>
            <person name="Shen B."/>
        </authorList>
    </citation>
    <scope>NUCLEOTIDE SEQUENCE [LARGE SCALE GENOMIC DNA]</scope>
    <source>
        <strain evidence="4 5">NPDC058348</strain>
    </source>
</reference>
<evidence type="ECO:0000313" key="4">
    <source>
        <dbReference type="EMBL" id="MFD5100371.1"/>
    </source>
</evidence>
<dbReference type="Proteomes" id="UP001598448">
    <property type="component" value="Unassembled WGS sequence"/>
</dbReference>
<keyword evidence="2 4" id="KW-0560">Oxidoreductase</keyword>
<evidence type="ECO:0000256" key="2">
    <source>
        <dbReference type="ARBA" id="ARBA00023002"/>
    </source>
</evidence>